<protein>
    <submittedName>
        <fullName evidence="1">Uncharacterized protein</fullName>
    </submittedName>
</protein>
<keyword evidence="2" id="KW-1185">Reference proteome</keyword>
<dbReference type="EMBL" id="JAHMHQ010000003">
    <property type="protein sequence ID" value="KAK1641019.1"/>
    <property type="molecule type" value="Genomic_DNA"/>
</dbReference>
<dbReference type="AlphaFoldDB" id="A0AAJ0EJH0"/>
<name>A0AAJ0EJH0_9PEZI</name>
<organism evidence="1 2">
    <name type="scientific">Colletotrichum phormii</name>
    <dbReference type="NCBI Taxonomy" id="359342"/>
    <lineage>
        <taxon>Eukaryota</taxon>
        <taxon>Fungi</taxon>
        <taxon>Dikarya</taxon>
        <taxon>Ascomycota</taxon>
        <taxon>Pezizomycotina</taxon>
        <taxon>Sordariomycetes</taxon>
        <taxon>Hypocreomycetidae</taxon>
        <taxon>Glomerellales</taxon>
        <taxon>Glomerellaceae</taxon>
        <taxon>Colletotrichum</taxon>
        <taxon>Colletotrichum acutatum species complex</taxon>
    </lineage>
</organism>
<proteinExistence type="predicted"/>
<evidence type="ECO:0000313" key="1">
    <source>
        <dbReference type="EMBL" id="KAK1641019.1"/>
    </source>
</evidence>
<dbReference type="Proteomes" id="UP001243989">
    <property type="component" value="Unassembled WGS sequence"/>
</dbReference>
<gene>
    <name evidence="1" type="ORF">BDP81DRAFT_417890</name>
</gene>
<accession>A0AAJ0EJH0</accession>
<dbReference type="RefSeq" id="XP_060449626.1">
    <property type="nucleotide sequence ID" value="XM_060589658.1"/>
</dbReference>
<sequence>MIADAEFSRSGLLSCEPARILLETSDAFTPAYILTLNVGEVGEGDSGAWVVGSSSHDVFGHTIAADMFGDAYIVPLDQTFADIQRSLGAESVHLPSPQDCTFEQVFSGHFRSLARGKDVTSASSTTESSL</sequence>
<evidence type="ECO:0000313" key="2">
    <source>
        <dbReference type="Proteomes" id="UP001243989"/>
    </source>
</evidence>
<comment type="caution">
    <text evidence="1">The sequence shown here is derived from an EMBL/GenBank/DDBJ whole genome shotgun (WGS) entry which is preliminary data.</text>
</comment>
<reference evidence="1" key="1">
    <citation type="submission" date="2021-06" db="EMBL/GenBank/DDBJ databases">
        <title>Comparative genomics, transcriptomics and evolutionary studies reveal genomic signatures of adaptation to plant cell wall in hemibiotrophic fungi.</title>
        <authorList>
            <consortium name="DOE Joint Genome Institute"/>
            <person name="Baroncelli R."/>
            <person name="Diaz J.F."/>
            <person name="Benocci T."/>
            <person name="Peng M."/>
            <person name="Battaglia E."/>
            <person name="Haridas S."/>
            <person name="Andreopoulos W."/>
            <person name="Labutti K."/>
            <person name="Pangilinan J."/>
            <person name="Floch G.L."/>
            <person name="Makela M.R."/>
            <person name="Henrissat B."/>
            <person name="Grigoriev I.V."/>
            <person name="Crouch J.A."/>
            <person name="De Vries R.P."/>
            <person name="Sukno S.A."/>
            <person name="Thon M.R."/>
        </authorList>
    </citation>
    <scope>NUCLEOTIDE SEQUENCE</scope>
    <source>
        <strain evidence="1">CBS 102054</strain>
    </source>
</reference>
<dbReference type="GeneID" id="85474520"/>